<comment type="caution">
    <text evidence="1">The sequence shown here is derived from an EMBL/GenBank/DDBJ whole genome shotgun (WGS) entry which is preliminary data.</text>
</comment>
<dbReference type="EMBL" id="QLST01000019">
    <property type="protein sequence ID" value="RBA27448.1"/>
    <property type="molecule type" value="Genomic_DNA"/>
</dbReference>
<dbReference type="GO" id="GO:0016740">
    <property type="term" value="F:transferase activity"/>
    <property type="evidence" value="ECO:0007669"/>
    <property type="project" value="UniProtKB-KW"/>
</dbReference>
<dbReference type="Proteomes" id="UP000253319">
    <property type="component" value="Unassembled WGS sequence"/>
</dbReference>
<dbReference type="Pfam" id="PF08843">
    <property type="entry name" value="AbiEii"/>
    <property type="match status" value="1"/>
</dbReference>
<name>A0A365NYX2_9FLAO</name>
<keyword evidence="2" id="KW-1185">Reference proteome</keyword>
<dbReference type="RefSeq" id="WP_113989897.1">
    <property type="nucleotide sequence ID" value="NZ_QLST01000019.1"/>
</dbReference>
<accession>A0A365NYX2</accession>
<sequence length="216" mass="25625">MLYYNTVNDLLKNSLITLMNAPIFQNFRLVGGTALSLQIGHRESIDIDLFSDAEYGTLNFKEIEDFLRNNFEYVDFLDVPPAMGKAYFIGDNENNTIKLDIFYTDTFIQPYIEEDGIRMATIEEIIAMKVDVIQRGGRKKDFWDLHHLLDSYSISQMIALHEQRYPFNHDKDLIIQNFILFEQADDDFDPICYKGKYWEFIKEDFEEIIMLYKRQF</sequence>
<dbReference type="AlphaFoldDB" id="A0A365NYX2"/>
<dbReference type="InterPro" id="IPR014942">
    <property type="entry name" value="AbiEii"/>
</dbReference>
<protein>
    <submittedName>
        <fullName evidence="1">Nucleotidyl transferase AbiEii/AbiGii toxin family protein</fullName>
    </submittedName>
</protein>
<gene>
    <name evidence="1" type="ORF">DPN68_12045</name>
</gene>
<keyword evidence="1" id="KW-0808">Transferase</keyword>
<organism evidence="1 2">
    <name type="scientific">Flavobacterium tibetense</name>
    <dbReference type="NCBI Taxonomy" id="2233533"/>
    <lineage>
        <taxon>Bacteria</taxon>
        <taxon>Pseudomonadati</taxon>
        <taxon>Bacteroidota</taxon>
        <taxon>Flavobacteriia</taxon>
        <taxon>Flavobacteriales</taxon>
        <taxon>Flavobacteriaceae</taxon>
        <taxon>Flavobacterium</taxon>
    </lineage>
</organism>
<reference evidence="1 2" key="1">
    <citation type="submission" date="2018-06" db="EMBL/GenBank/DDBJ databases">
        <title>Flavobacterium tibetense sp. nov., isolated from a wetland YonghuCo on Tibetan Plateau.</title>
        <authorList>
            <person name="Xing P."/>
            <person name="Phurbu D."/>
            <person name="Lu H."/>
        </authorList>
    </citation>
    <scope>NUCLEOTIDE SEQUENCE [LARGE SCALE GENOMIC DNA]</scope>
    <source>
        <strain evidence="1 2">YH5</strain>
    </source>
</reference>
<dbReference type="OrthoDB" id="9796281at2"/>
<evidence type="ECO:0000313" key="1">
    <source>
        <dbReference type="EMBL" id="RBA27448.1"/>
    </source>
</evidence>
<proteinExistence type="predicted"/>
<evidence type="ECO:0000313" key="2">
    <source>
        <dbReference type="Proteomes" id="UP000253319"/>
    </source>
</evidence>